<sequence>MTFTTDGSQDDLYDEVDEYSADDVPTRPIKTAAPAEQSQEGVAERPLELDPPAEQPDGTPARPRSETLLNDSQRAAFLSEWDTVQTGFVTDPRRAAEAAGRLVRILADTIAERVGEIADSVGHPEADDADDVDGSSATSAANTADTKLSEPEEEKWREHLLRCREAFHELIDS</sequence>
<evidence type="ECO:0000313" key="3">
    <source>
        <dbReference type="Proteomes" id="UP001500751"/>
    </source>
</evidence>
<feature type="region of interest" description="Disordered" evidence="1">
    <location>
        <begin position="1"/>
        <end position="67"/>
    </location>
</feature>
<accession>A0ABP5H8C3</accession>
<name>A0ABP5H8C3_9ACTN</name>
<dbReference type="RefSeq" id="WP_344671826.1">
    <property type="nucleotide sequence ID" value="NZ_BAAAQN010000094.1"/>
</dbReference>
<keyword evidence="3" id="KW-1185">Reference proteome</keyword>
<gene>
    <name evidence="2" type="ORF">GCM10009839_89140</name>
</gene>
<evidence type="ECO:0000256" key="1">
    <source>
        <dbReference type="SAM" id="MobiDB-lite"/>
    </source>
</evidence>
<feature type="compositionally biased region" description="Low complexity" evidence="1">
    <location>
        <begin position="134"/>
        <end position="146"/>
    </location>
</feature>
<proteinExistence type="predicted"/>
<reference evidence="3" key="1">
    <citation type="journal article" date="2019" name="Int. J. Syst. Evol. Microbiol.">
        <title>The Global Catalogue of Microorganisms (GCM) 10K type strain sequencing project: providing services to taxonomists for standard genome sequencing and annotation.</title>
        <authorList>
            <consortium name="The Broad Institute Genomics Platform"/>
            <consortium name="The Broad Institute Genome Sequencing Center for Infectious Disease"/>
            <person name="Wu L."/>
            <person name="Ma J."/>
        </authorList>
    </citation>
    <scope>NUCLEOTIDE SEQUENCE [LARGE SCALE GENOMIC DNA]</scope>
    <source>
        <strain evidence="3">JCM 16014</strain>
    </source>
</reference>
<protein>
    <submittedName>
        <fullName evidence="2">Uncharacterized protein</fullName>
    </submittedName>
</protein>
<feature type="compositionally biased region" description="Acidic residues" evidence="1">
    <location>
        <begin position="8"/>
        <end position="21"/>
    </location>
</feature>
<evidence type="ECO:0000313" key="2">
    <source>
        <dbReference type="EMBL" id="GAA2063907.1"/>
    </source>
</evidence>
<dbReference type="EMBL" id="BAAAQN010000094">
    <property type="protein sequence ID" value="GAA2063907.1"/>
    <property type="molecule type" value="Genomic_DNA"/>
</dbReference>
<feature type="region of interest" description="Disordered" evidence="1">
    <location>
        <begin position="118"/>
        <end position="154"/>
    </location>
</feature>
<organism evidence="2 3">
    <name type="scientific">Catenulispora yoronensis</name>
    <dbReference type="NCBI Taxonomy" id="450799"/>
    <lineage>
        <taxon>Bacteria</taxon>
        <taxon>Bacillati</taxon>
        <taxon>Actinomycetota</taxon>
        <taxon>Actinomycetes</taxon>
        <taxon>Catenulisporales</taxon>
        <taxon>Catenulisporaceae</taxon>
        <taxon>Catenulispora</taxon>
    </lineage>
</organism>
<comment type="caution">
    <text evidence="2">The sequence shown here is derived from an EMBL/GenBank/DDBJ whole genome shotgun (WGS) entry which is preliminary data.</text>
</comment>
<dbReference type="Proteomes" id="UP001500751">
    <property type="component" value="Unassembled WGS sequence"/>
</dbReference>